<evidence type="ECO:0000313" key="2">
    <source>
        <dbReference type="EMBL" id="QAS51219.1"/>
    </source>
</evidence>
<dbReference type="OrthoDB" id="9811293at2"/>
<feature type="transmembrane region" description="Helical" evidence="1">
    <location>
        <begin position="229"/>
        <end position="247"/>
    </location>
</feature>
<proteinExistence type="predicted"/>
<evidence type="ECO:0000256" key="1">
    <source>
        <dbReference type="SAM" id="Phobius"/>
    </source>
</evidence>
<dbReference type="InterPro" id="IPR007354">
    <property type="entry name" value="CruF-like"/>
</dbReference>
<dbReference type="PANTHER" id="PTHR39419:SF1">
    <property type="entry name" value="SLL0814 PROTEIN"/>
    <property type="match status" value="1"/>
</dbReference>
<dbReference type="AlphaFoldDB" id="A0A410M937"/>
<dbReference type="Pfam" id="PF04240">
    <property type="entry name" value="Caroten_synth"/>
    <property type="match status" value="1"/>
</dbReference>
<feature type="transmembrane region" description="Helical" evidence="1">
    <location>
        <begin position="100"/>
        <end position="118"/>
    </location>
</feature>
<dbReference type="KEGG" id="hli:HLI_02840"/>
<evidence type="ECO:0000313" key="3">
    <source>
        <dbReference type="Proteomes" id="UP000287756"/>
    </source>
</evidence>
<gene>
    <name evidence="2" type="ORF">HLI_02840</name>
</gene>
<accession>A0A410M937</accession>
<reference evidence="2 3" key="1">
    <citation type="submission" date="2018-01" db="EMBL/GenBank/DDBJ databases">
        <title>The whole genome sequencing and assembly of Halobacillus litoralis ERB031 strain.</title>
        <authorList>
            <person name="Lee S.-J."/>
            <person name="Park M.-K."/>
            <person name="Kim J.-Y."/>
            <person name="Lee Y.-J."/>
            <person name="Yi H."/>
            <person name="Bahn Y.-S."/>
            <person name="Kim J.F."/>
            <person name="Lee D.-W."/>
        </authorList>
    </citation>
    <scope>NUCLEOTIDE SEQUENCE [LARGE SCALE GENOMIC DNA]</scope>
    <source>
        <strain evidence="2 3">ERB 031</strain>
    </source>
</reference>
<feature type="transmembrane region" description="Helical" evidence="1">
    <location>
        <begin position="31"/>
        <end position="48"/>
    </location>
</feature>
<name>A0A410M937_9BACI</name>
<feature type="transmembrane region" description="Helical" evidence="1">
    <location>
        <begin position="206"/>
        <end position="223"/>
    </location>
</feature>
<dbReference type="PANTHER" id="PTHR39419">
    <property type="entry name" value="SLL0814 PROTEIN"/>
    <property type="match status" value="1"/>
</dbReference>
<sequence length="256" mass="29567">MTTYIFRFFIFWYICGLILISFDLLPPWLEWANSVFLITAGIIAGIYFSKMYGLWKGTSYSLFIIFFSIYVEHLGVKYNFLFGSYAYTENFGLKIGETPFTIGFAWLLIIGCSHELARMISSGLHGINKAIVFLFTGALSAVTMDLILDPVSYKVKEYWIWLDPGVYYDIPFSNFFGWFILAAFFHIIFLLWGPEKPAEAGQWPRRMSLVFGLIIGMFIIIAFTGKLYFAITLVSLMTAGWYVLYFWRKKHVSTSS</sequence>
<organism evidence="2 3">
    <name type="scientific">Halobacillus litoralis</name>
    <dbReference type="NCBI Taxonomy" id="45668"/>
    <lineage>
        <taxon>Bacteria</taxon>
        <taxon>Bacillati</taxon>
        <taxon>Bacillota</taxon>
        <taxon>Bacilli</taxon>
        <taxon>Bacillales</taxon>
        <taxon>Bacillaceae</taxon>
        <taxon>Halobacillus</taxon>
    </lineage>
</organism>
<keyword evidence="1" id="KW-1133">Transmembrane helix</keyword>
<dbReference type="RefSeq" id="WP_128522975.1">
    <property type="nucleotide sequence ID" value="NZ_CP026118.1"/>
</dbReference>
<feature type="transmembrane region" description="Helical" evidence="1">
    <location>
        <begin position="175"/>
        <end position="194"/>
    </location>
</feature>
<protein>
    <submittedName>
        <fullName evidence="2">Carotenoid biosynthesis protein</fullName>
    </submittedName>
</protein>
<feature type="transmembrane region" description="Helical" evidence="1">
    <location>
        <begin position="130"/>
        <end position="148"/>
    </location>
</feature>
<feature type="transmembrane region" description="Helical" evidence="1">
    <location>
        <begin position="5"/>
        <end position="25"/>
    </location>
</feature>
<keyword evidence="1" id="KW-0812">Transmembrane</keyword>
<dbReference type="Proteomes" id="UP000287756">
    <property type="component" value="Chromosome"/>
</dbReference>
<keyword evidence="1" id="KW-0472">Membrane</keyword>
<feature type="transmembrane region" description="Helical" evidence="1">
    <location>
        <begin position="60"/>
        <end position="80"/>
    </location>
</feature>
<dbReference type="EMBL" id="CP026118">
    <property type="protein sequence ID" value="QAS51219.1"/>
    <property type="molecule type" value="Genomic_DNA"/>
</dbReference>